<accession>A0A7S4AG08</accession>
<sequence>MTTTKAMFLSACWVSAVILTATIQTSQAWTTTTTTITTPRSLCHAQTTTTTRAASSSSTALFGKKKKKKSGGSNSSSSTKMQVKLLQHIPGTGQAGDVIMVNAIFFANKLRPEKLARAITDEEVRKDAEAKKEKSDALQAEAKALKELLDDTSDDDSSSSFVLEFLDNQTGPDGKKLFGGIGPKKLMESLRKDCKEFESYSKKFTKQVSVQDVEEQEVVEIECEEKESAYKDYSAAAAPTEQNEKEVSVSYSSLPKSDKMTIKHTGVFRIKVSLTKDMFAKVKVVVE</sequence>
<organism evidence="8">
    <name type="scientific">Pseudo-nitzschia australis</name>
    <dbReference type="NCBI Taxonomy" id="44445"/>
    <lineage>
        <taxon>Eukaryota</taxon>
        <taxon>Sar</taxon>
        <taxon>Stramenopiles</taxon>
        <taxon>Ochrophyta</taxon>
        <taxon>Bacillariophyta</taxon>
        <taxon>Bacillariophyceae</taxon>
        <taxon>Bacillariophycidae</taxon>
        <taxon>Bacillariales</taxon>
        <taxon>Bacillariaceae</taxon>
        <taxon>Pseudo-nitzschia</taxon>
    </lineage>
</organism>
<dbReference type="InterPro" id="IPR009027">
    <property type="entry name" value="Ribosomal_bL9/RNase_H1_N"/>
</dbReference>
<comment type="similarity">
    <text evidence="1">Belongs to the bacterial ribosomal protein bL9 family.</text>
</comment>
<dbReference type="EMBL" id="HBIX01008854">
    <property type="protein sequence ID" value="CAE0714066.1"/>
    <property type="molecule type" value="Transcribed_RNA"/>
</dbReference>
<dbReference type="PANTHER" id="PTHR21368">
    <property type="entry name" value="50S RIBOSOMAL PROTEIN L9"/>
    <property type="match status" value="1"/>
</dbReference>
<evidence type="ECO:0000256" key="4">
    <source>
        <dbReference type="SAM" id="Coils"/>
    </source>
</evidence>
<dbReference type="Gene3D" id="3.10.430.100">
    <property type="entry name" value="Ribosomal protein L9, C-terminal domain"/>
    <property type="match status" value="1"/>
</dbReference>
<evidence type="ECO:0000256" key="5">
    <source>
        <dbReference type="SAM" id="MobiDB-lite"/>
    </source>
</evidence>
<gene>
    <name evidence="8" type="ORF">PAUS00366_LOCUS6818</name>
</gene>
<evidence type="ECO:0000256" key="6">
    <source>
        <dbReference type="SAM" id="SignalP"/>
    </source>
</evidence>
<reference evidence="8" key="1">
    <citation type="submission" date="2021-01" db="EMBL/GenBank/DDBJ databases">
        <authorList>
            <person name="Corre E."/>
            <person name="Pelletier E."/>
            <person name="Niang G."/>
            <person name="Scheremetjew M."/>
            <person name="Finn R."/>
            <person name="Kale V."/>
            <person name="Holt S."/>
            <person name="Cochrane G."/>
            <person name="Meng A."/>
            <person name="Brown T."/>
            <person name="Cohen L."/>
        </authorList>
    </citation>
    <scope>NUCLEOTIDE SEQUENCE</scope>
    <source>
        <strain evidence="8">10249 10 AB</strain>
    </source>
</reference>
<keyword evidence="2" id="KW-0689">Ribosomal protein</keyword>
<proteinExistence type="inferred from homology"/>
<evidence type="ECO:0000313" key="8">
    <source>
        <dbReference type="EMBL" id="CAE0714066.1"/>
    </source>
</evidence>
<dbReference type="InterPro" id="IPR020070">
    <property type="entry name" value="Ribosomal_bL9_N"/>
</dbReference>
<dbReference type="GO" id="GO:1990904">
    <property type="term" value="C:ribonucleoprotein complex"/>
    <property type="evidence" value="ECO:0007669"/>
    <property type="project" value="UniProtKB-KW"/>
</dbReference>
<evidence type="ECO:0000256" key="3">
    <source>
        <dbReference type="ARBA" id="ARBA00023274"/>
    </source>
</evidence>
<dbReference type="Gene3D" id="3.40.5.10">
    <property type="entry name" value="Ribosomal protein L9, N-terminal domain"/>
    <property type="match status" value="1"/>
</dbReference>
<evidence type="ECO:0000256" key="1">
    <source>
        <dbReference type="ARBA" id="ARBA00010605"/>
    </source>
</evidence>
<name>A0A7S4AG08_9STRA</name>
<evidence type="ECO:0000259" key="7">
    <source>
        <dbReference type="Pfam" id="PF01281"/>
    </source>
</evidence>
<dbReference type="GO" id="GO:0006412">
    <property type="term" value="P:translation"/>
    <property type="evidence" value="ECO:0007669"/>
    <property type="project" value="InterPro"/>
</dbReference>
<feature type="chain" id="PRO_5030878662" description="Ribosomal protein L9 domain-containing protein" evidence="6">
    <location>
        <begin position="29"/>
        <end position="287"/>
    </location>
</feature>
<dbReference type="SUPFAM" id="SSF55658">
    <property type="entry name" value="L9 N-domain-like"/>
    <property type="match status" value="1"/>
</dbReference>
<dbReference type="AlphaFoldDB" id="A0A7S4AG08"/>
<keyword evidence="3" id="KW-0687">Ribonucleoprotein</keyword>
<feature type="coiled-coil region" evidence="4">
    <location>
        <begin position="121"/>
        <end position="155"/>
    </location>
</feature>
<feature type="region of interest" description="Disordered" evidence="5">
    <location>
        <begin position="55"/>
        <end position="79"/>
    </location>
</feature>
<dbReference type="InterPro" id="IPR036791">
    <property type="entry name" value="Ribosomal_bL9_C_sf"/>
</dbReference>
<dbReference type="InterPro" id="IPR036935">
    <property type="entry name" value="Ribosomal_bL9_N_sf"/>
</dbReference>
<dbReference type="GO" id="GO:0005840">
    <property type="term" value="C:ribosome"/>
    <property type="evidence" value="ECO:0007669"/>
    <property type="project" value="UniProtKB-KW"/>
</dbReference>
<keyword evidence="4" id="KW-0175">Coiled coil</keyword>
<evidence type="ECO:0000256" key="2">
    <source>
        <dbReference type="ARBA" id="ARBA00022980"/>
    </source>
</evidence>
<keyword evidence="6" id="KW-0732">Signal</keyword>
<dbReference type="InterPro" id="IPR000244">
    <property type="entry name" value="Ribosomal_bL9"/>
</dbReference>
<feature type="domain" description="Ribosomal protein L9" evidence="7">
    <location>
        <begin position="81"/>
        <end position="125"/>
    </location>
</feature>
<protein>
    <recommendedName>
        <fullName evidence="7">Ribosomal protein L9 domain-containing protein</fullName>
    </recommendedName>
</protein>
<dbReference type="GO" id="GO:0003735">
    <property type="term" value="F:structural constituent of ribosome"/>
    <property type="evidence" value="ECO:0007669"/>
    <property type="project" value="InterPro"/>
</dbReference>
<feature type="signal peptide" evidence="6">
    <location>
        <begin position="1"/>
        <end position="28"/>
    </location>
</feature>
<dbReference type="Pfam" id="PF01281">
    <property type="entry name" value="Ribosomal_L9_N"/>
    <property type="match status" value="1"/>
</dbReference>